<keyword evidence="8" id="KW-1185">Reference proteome</keyword>
<evidence type="ECO:0000256" key="3">
    <source>
        <dbReference type="ARBA" id="ARBA00022753"/>
    </source>
</evidence>
<evidence type="ECO:0000256" key="5">
    <source>
        <dbReference type="SAM" id="MobiDB-lite"/>
    </source>
</evidence>
<accession>A0AAD9N0W9</accession>
<reference evidence="7" key="1">
    <citation type="journal article" date="2023" name="Mol. Biol. Evol.">
        <title>Third-Generation Sequencing Reveals the Adaptive Role of the Epigenome in Three Deep-Sea Polychaetes.</title>
        <authorList>
            <person name="Perez M."/>
            <person name="Aroh O."/>
            <person name="Sun Y."/>
            <person name="Lan Y."/>
            <person name="Juniper S.K."/>
            <person name="Young C.R."/>
            <person name="Angers B."/>
            <person name="Qian P.Y."/>
        </authorList>
    </citation>
    <scope>NUCLEOTIDE SEQUENCE</scope>
    <source>
        <strain evidence="7">P08H-3</strain>
    </source>
</reference>
<dbReference type="InterPro" id="IPR004012">
    <property type="entry name" value="Run_dom"/>
</dbReference>
<dbReference type="Pfam" id="PF02759">
    <property type="entry name" value="RUN"/>
    <property type="match status" value="1"/>
</dbReference>
<feature type="region of interest" description="Disordered" evidence="5">
    <location>
        <begin position="399"/>
        <end position="447"/>
    </location>
</feature>
<feature type="region of interest" description="Disordered" evidence="5">
    <location>
        <begin position="999"/>
        <end position="1021"/>
    </location>
</feature>
<dbReference type="Pfam" id="PF21054">
    <property type="entry name" value="RUBC_PIKBD"/>
    <property type="match status" value="1"/>
</dbReference>
<evidence type="ECO:0000256" key="4">
    <source>
        <dbReference type="ARBA" id="ARBA00023006"/>
    </source>
</evidence>
<feature type="region of interest" description="Disordered" evidence="5">
    <location>
        <begin position="586"/>
        <end position="612"/>
    </location>
</feature>
<keyword evidence="3" id="KW-0967">Endosome</keyword>
<comment type="caution">
    <text evidence="7">The sequence shown here is derived from an EMBL/GenBank/DDBJ whole genome shotgun (WGS) entry which is preliminary data.</text>
</comment>
<dbReference type="InterPro" id="IPR048569">
    <property type="entry name" value="RUBC_PIKBD"/>
</dbReference>
<dbReference type="InterPro" id="IPR025258">
    <property type="entry name" value="RH_dom"/>
</dbReference>
<keyword evidence="2" id="KW-0597">Phosphoprotein</keyword>
<sequence length="1021" mass="115003">MAEGGVTDSVRKEWHKLLVQLKTTAEGLLASHSSNVWNIYGGLNRIFNDMDNIMNHRLKVTQGPHGSCLDFWNFVRGLSWLNPTMAPTIEQFHKMTRGGSTSRSPNRRLPGRVWLRQSLLDHSLSSQLRVLTNNREYLLQHYDADAFLCQPCYLEAMLQCLHAVEQNKADLLTDINIILLSQSCTRRVPTHQRVSHVRSASLPLNNTNEMIRSRNLPGGHLVPMPVKTCLKSRILNVNRDEAVPIGLSIYHEESATEALRNVLNSSDNQWEEDDIGIESEILNEPLMNMQIIPVEGSSIPKKCTNITGLGNGHNCRLLRGHPGIRKSRSRTALLLDRILNDDSEVLTKSYASEDSSVQSGDVPLTTNENVAQDHQMSPEQRVGDVTVKPITGCDHLQVEQSNSQSTNQNPAALESTNHGASSGKHFSHKRSTSDFGIHTHGNGHSIDRTLRATSSSSLSCSLPNGSEVEGVGQQHHVKDGVFLQPSEGQSLRSFLSSQDFHTCAELDKENAHFTLAEGLIAAIEQMKWNQIIRPQRDSDHEEGDSDEEIQQLKQRIRIRRRERLKEKAEDFPTFFIDKSDTISPPVTISDTPLSSSPCFSSESQDSSTSSVEFHDADITEDGSDIQSSNMATLSNSGLSLSMASLYSDIEIQKSNAKLEKDIERQTLLNDNSTNTLVSAESVAISLLSQFSEKQLPKASELDWLVSEQDAPQQLLPLPDSYPVSPDDGEQSELTTSTVRTRIRGNLEWAPPRPQIIFNIHPPPRRKVILVRQNYRCAGCGAKVEPGYTRRYRYCDYLGKYFCPCCHSNDVAYIPSRILRRWDFSKYCVSNFARDFLKRIYKDPLFNVMDINEGLYRKVRLLEATADCRRQLCHLRAFLKTCRLGSRQHECLEKLPAHWMNDIHLYSIAELVEVKKSDHTAKLTGIVKESIAHITQCPLCQAKGFICEVCRNVNDIIFPFELHKVVQCQGCRSCFHKSCYSPDSCPKCARIEARRHLLEKTLSSDEDEESSHATEDEQIVSR</sequence>
<dbReference type="GO" id="GO:0006914">
    <property type="term" value="P:autophagy"/>
    <property type="evidence" value="ECO:0007669"/>
    <property type="project" value="UniProtKB-KW"/>
</dbReference>
<evidence type="ECO:0000256" key="1">
    <source>
        <dbReference type="ARBA" id="ARBA00004603"/>
    </source>
</evidence>
<dbReference type="Gene3D" id="1.20.58.900">
    <property type="match status" value="1"/>
</dbReference>
<evidence type="ECO:0000313" key="8">
    <source>
        <dbReference type="Proteomes" id="UP001208570"/>
    </source>
</evidence>
<name>A0AAD9N0W9_9ANNE</name>
<evidence type="ECO:0000313" key="7">
    <source>
        <dbReference type="EMBL" id="KAK2150956.1"/>
    </source>
</evidence>
<feature type="compositionally biased region" description="Low complexity" evidence="5">
    <location>
        <begin position="589"/>
        <end position="610"/>
    </location>
</feature>
<dbReference type="AlphaFoldDB" id="A0AAD9N0W9"/>
<dbReference type="PANTHER" id="PTHR45971:SF1">
    <property type="entry name" value="RUBICON, ISOFORM A"/>
    <property type="match status" value="1"/>
</dbReference>
<dbReference type="Proteomes" id="UP001208570">
    <property type="component" value="Unassembled WGS sequence"/>
</dbReference>
<evidence type="ECO:0000256" key="2">
    <source>
        <dbReference type="ARBA" id="ARBA00022553"/>
    </source>
</evidence>
<dbReference type="PANTHER" id="PTHR45971">
    <property type="entry name" value="PHOX (PX) DOMAIN-CONTAINING PROTEIN"/>
    <property type="match status" value="1"/>
</dbReference>
<comment type="subcellular location">
    <subcellularLocation>
        <location evidence="1">Late endosome</location>
    </subcellularLocation>
</comment>
<dbReference type="InterPro" id="IPR037213">
    <property type="entry name" value="Run_dom_sf"/>
</dbReference>
<dbReference type="GO" id="GO:1901981">
    <property type="term" value="F:phosphatidylinositol phosphate binding"/>
    <property type="evidence" value="ECO:0007669"/>
    <property type="project" value="TreeGrafter"/>
</dbReference>
<dbReference type="CDD" id="cd17686">
    <property type="entry name" value="RUN_RUBCN"/>
    <property type="match status" value="1"/>
</dbReference>
<dbReference type="SMART" id="SM01175">
    <property type="entry name" value="DUF4206"/>
    <property type="match status" value="1"/>
</dbReference>
<gene>
    <name evidence="7" type="ORF">LSH36_381g02114</name>
</gene>
<feature type="compositionally biased region" description="Polar residues" evidence="5">
    <location>
        <begin position="399"/>
        <end position="420"/>
    </location>
</feature>
<dbReference type="CDD" id="cd15489">
    <property type="entry name" value="PHD_SF"/>
    <property type="match status" value="1"/>
</dbReference>
<dbReference type="PROSITE" id="PS50826">
    <property type="entry name" value="RUN"/>
    <property type="match status" value="1"/>
</dbReference>
<dbReference type="Pfam" id="PF13901">
    <property type="entry name" value="RH_dom"/>
    <property type="match status" value="1"/>
</dbReference>
<protein>
    <recommendedName>
        <fullName evidence="6">RUN domain-containing protein</fullName>
    </recommendedName>
</protein>
<dbReference type="SUPFAM" id="SSF140741">
    <property type="entry name" value="RUN domain-like"/>
    <property type="match status" value="1"/>
</dbReference>
<evidence type="ECO:0000259" key="6">
    <source>
        <dbReference type="PROSITE" id="PS50826"/>
    </source>
</evidence>
<dbReference type="GO" id="GO:0005770">
    <property type="term" value="C:late endosome"/>
    <property type="evidence" value="ECO:0007669"/>
    <property type="project" value="UniProtKB-SubCell"/>
</dbReference>
<dbReference type="SMART" id="SM00593">
    <property type="entry name" value="RUN"/>
    <property type="match status" value="1"/>
</dbReference>
<organism evidence="7 8">
    <name type="scientific">Paralvinella palmiformis</name>
    <dbReference type="NCBI Taxonomy" id="53620"/>
    <lineage>
        <taxon>Eukaryota</taxon>
        <taxon>Metazoa</taxon>
        <taxon>Spiralia</taxon>
        <taxon>Lophotrochozoa</taxon>
        <taxon>Annelida</taxon>
        <taxon>Polychaeta</taxon>
        <taxon>Sedentaria</taxon>
        <taxon>Canalipalpata</taxon>
        <taxon>Terebellida</taxon>
        <taxon>Terebelliformia</taxon>
        <taxon>Alvinellidae</taxon>
        <taxon>Paralvinella</taxon>
    </lineage>
</organism>
<dbReference type="EMBL" id="JAODUP010000381">
    <property type="protein sequence ID" value="KAK2150956.1"/>
    <property type="molecule type" value="Genomic_DNA"/>
</dbReference>
<dbReference type="InterPro" id="IPR052428">
    <property type="entry name" value="Autophagy_HostDef_Reg"/>
</dbReference>
<proteinExistence type="predicted"/>
<feature type="domain" description="RUN" evidence="6">
    <location>
        <begin position="37"/>
        <end position="176"/>
    </location>
</feature>
<keyword evidence="4" id="KW-0072">Autophagy</keyword>